<gene>
    <name evidence="7" type="ORF">OBBRIDRAFT_792583</name>
</gene>
<keyword evidence="2" id="KW-0805">Transcription regulation</keyword>
<dbReference type="OrthoDB" id="5599552at2759"/>
<dbReference type="PANTHER" id="PTHR33572">
    <property type="entry name" value="SPORE DEVELOPMENT REGULATOR VOSA"/>
    <property type="match status" value="1"/>
</dbReference>
<evidence type="ECO:0000313" key="8">
    <source>
        <dbReference type="Proteomes" id="UP000250043"/>
    </source>
</evidence>
<dbReference type="Proteomes" id="UP000250043">
    <property type="component" value="Unassembled WGS sequence"/>
</dbReference>
<keyword evidence="8" id="KW-1185">Reference proteome</keyword>
<keyword evidence="4" id="KW-0539">Nucleus</keyword>
<dbReference type="AlphaFoldDB" id="A0A8E2DNS4"/>
<feature type="compositionally biased region" description="Acidic residues" evidence="5">
    <location>
        <begin position="414"/>
        <end position="426"/>
    </location>
</feature>
<feature type="region of interest" description="Disordered" evidence="5">
    <location>
        <begin position="406"/>
        <end position="426"/>
    </location>
</feature>
<feature type="compositionally biased region" description="Basic and acidic residues" evidence="5">
    <location>
        <begin position="1"/>
        <end position="11"/>
    </location>
</feature>
<protein>
    <recommendedName>
        <fullName evidence="6">Velvet domain-containing protein</fullName>
    </recommendedName>
</protein>
<comment type="subcellular location">
    <subcellularLocation>
        <location evidence="1">Nucleus</location>
    </subcellularLocation>
</comment>
<dbReference type="InterPro" id="IPR038491">
    <property type="entry name" value="Velvet_dom_sf"/>
</dbReference>
<keyword evidence="3" id="KW-0804">Transcription</keyword>
<evidence type="ECO:0000256" key="1">
    <source>
        <dbReference type="ARBA" id="ARBA00004123"/>
    </source>
</evidence>
<feature type="compositionally biased region" description="Polar residues" evidence="5">
    <location>
        <begin position="130"/>
        <end position="156"/>
    </location>
</feature>
<reference evidence="7 8" key="1">
    <citation type="submission" date="2016-07" db="EMBL/GenBank/DDBJ databases">
        <title>Draft genome of the white-rot fungus Obba rivulosa 3A-2.</title>
        <authorList>
            <consortium name="DOE Joint Genome Institute"/>
            <person name="Miettinen O."/>
            <person name="Riley R."/>
            <person name="Acob R."/>
            <person name="Barry K."/>
            <person name="Cullen D."/>
            <person name="De Vries R."/>
            <person name="Hainaut M."/>
            <person name="Hatakka A."/>
            <person name="Henrissat B."/>
            <person name="Hilden K."/>
            <person name="Kuo R."/>
            <person name="Labutti K."/>
            <person name="Lipzen A."/>
            <person name="Makela M.R."/>
            <person name="Sandor L."/>
            <person name="Spatafora J.W."/>
            <person name="Grigoriev I.V."/>
            <person name="Hibbett D.S."/>
        </authorList>
    </citation>
    <scope>NUCLEOTIDE SEQUENCE [LARGE SCALE GENOMIC DNA]</scope>
    <source>
        <strain evidence="7 8">3A-2</strain>
    </source>
</reference>
<evidence type="ECO:0000256" key="2">
    <source>
        <dbReference type="ARBA" id="ARBA00023015"/>
    </source>
</evidence>
<evidence type="ECO:0000256" key="5">
    <source>
        <dbReference type="SAM" id="MobiDB-lite"/>
    </source>
</evidence>
<dbReference type="GO" id="GO:0005634">
    <property type="term" value="C:nucleus"/>
    <property type="evidence" value="ECO:0007669"/>
    <property type="project" value="UniProtKB-SubCell"/>
</dbReference>
<dbReference type="PANTHER" id="PTHR33572:SF3">
    <property type="entry name" value="VELVET COMPLEX SUBUNIT B"/>
    <property type="match status" value="1"/>
</dbReference>
<accession>A0A8E2DNS4</accession>
<feature type="domain" description="Velvet" evidence="6">
    <location>
        <begin position="33"/>
        <end position="358"/>
    </location>
</feature>
<organism evidence="7 8">
    <name type="scientific">Obba rivulosa</name>
    <dbReference type="NCBI Taxonomy" id="1052685"/>
    <lineage>
        <taxon>Eukaryota</taxon>
        <taxon>Fungi</taxon>
        <taxon>Dikarya</taxon>
        <taxon>Basidiomycota</taxon>
        <taxon>Agaricomycotina</taxon>
        <taxon>Agaricomycetes</taxon>
        <taxon>Polyporales</taxon>
        <taxon>Gelatoporiaceae</taxon>
        <taxon>Obba</taxon>
    </lineage>
</organism>
<dbReference type="Pfam" id="PF11754">
    <property type="entry name" value="Velvet"/>
    <property type="match status" value="1"/>
</dbReference>
<evidence type="ECO:0000256" key="3">
    <source>
        <dbReference type="ARBA" id="ARBA00023163"/>
    </source>
</evidence>
<evidence type="ECO:0000256" key="4">
    <source>
        <dbReference type="ARBA" id="ARBA00023242"/>
    </source>
</evidence>
<proteinExistence type="predicted"/>
<dbReference type="InterPro" id="IPR021740">
    <property type="entry name" value="Velvet"/>
</dbReference>
<evidence type="ECO:0000259" key="6">
    <source>
        <dbReference type="PROSITE" id="PS51821"/>
    </source>
</evidence>
<feature type="region of interest" description="Disordered" evidence="5">
    <location>
        <begin position="1"/>
        <end position="24"/>
    </location>
</feature>
<dbReference type="Gene3D" id="2.60.40.3960">
    <property type="entry name" value="Velvet domain"/>
    <property type="match status" value="1"/>
</dbReference>
<evidence type="ECO:0000313" key="7">
    <source>
        <dbReference type="EMBL" id="OCH91183.1"/>
    </source>
</evidence>
<dbReference type="InterPro" id="IPR037525">
    <property type="entry name" value="Velvet_dom"/>
</dbReference>
<feature type="region of interest" description="Disordered" evidence="5">
    <location>
        <begin position="130"/>
        <end position="162"/>
    </location>
</feature>
<sequence>MSFSEQAHRLDATTAPQADTGGPVTFITGPFAGHTLRLELEELQKADLGRKYARKDRRPLDPPSVIQLKLFEVYNPGTDRYFEREFEPYDEVKGFGILCHVDLFPVPDEQASTFSRNHPPGQHLRRVESQYPTNQPSFSGQSPTGPSHGLTTTFSLAGTYHASPGPPPRLPADFYTVPSQAYSSASSSSQPAQVMSYRTYTSSPRAPSSGFPSLSLQIPYVSTSVLDSAVFARHPSSGAVASDVVAYFGDFPIAEGSKCTEALAGATCAQIAIVEYKGKSAMMFIFSDLAVKMEGSFILRYRVFSLFSRVEGNHDVPILAECYGGRFRIYSTKDFPGLRPSTDLTKHLALYGVRLNLRESERKRRRTHEVGDNDDVGAFNMRGPSAAIHSPSIASTSVTTLSLPRTVEVKFQDDGGEDSNNDSDED</sequence>
<name>A0A8E2DNS4_9APHY</name>
<dbReference type="EMBL" id="KV722390">
    <property type="protein sequence ID" value="OCH91183.1"/>
    <property type="molecule type" value="Genomic_DNA"/>
</dbReference>
<dbReference type="PROSITE" id="PS51821">
    <property type="entry name" value="VELVET"/>
    <property type="match status" value="1"/>
</dbReference>